<gene>
    <name evidence="1" type="ORF">BTN50_0112</name>
</gene>
<protein>
    <recommendedName>
        <fullName evidence="3">Mobile element protein</fullName>
    </recommendedName>
</protein>
<sequence length="53" mass="6082">MTDDEVLPNLLKQTRQKINGILADGVYDTKQCYEIVRIKRVVPLIPPKKGIIF</sequence>
<name>A0A291B6P5_9GAMM</name>
<organism evidence="1 2">
    <name type="scientific">Candidatus Enterovibrio altilux</name>
    <dbReference type="NCBI Taxonomy" id="1927128"/>
    <lineage>
        <taxon>Bacteria</taxon>
        <taxon>Pseudomonadati</taxon>
        <taxon>Pseudomonadota</taxon>
        <taxon>Gammaproteobacteria</taxon>
        <taxon>Vibrionales</taxon>
        <taxon>Vibrionaceae</taxon>
        <taxon>Enterovibrio</taxon>
    </lineage>
</organism>
<dbReference type="EMBL" id="CP020660">
    <property type="protein sequence ID" value="ATF08656.1"/>
    <property type="molecule type" value="Genomic_DNA"/>
</dbReference>
<evidence type="ECO:0000313" key="2">
    <source>
        <dbReference type="Proteomes" id="UP000218160"/>
    </source>
</evidence>
<dbReference type="KEGG" id="elux:BTN50_0112"/>
<keyword evidence="2" id="KW-1185">Reference proteome</keyword>
<accession>A0A291B6P5</accession>
<evidence type="ECO:0000313" key="1">
    <source>
        <dbReference type="EMBL" id="ATF08656.1"/>
    </source>
</evidence>
<reference evidence="2" key="1">
    <citation type="submission" date="2017-04" db="EMBL/GenBank/DDBJ databases">
        <title>Genome evolution of the luminous symbionts of deep sea anglerfish.</title>
        <authorList>
            <person name="Hendry T.A."/>
        </authorList>
    </citation>
    <scope>NUCLEOTIDE SEQUENCE [LARGE SCALE GENOMIC DNA]</scope>
</reference>
<proteinExistence type="predicted"/>
<dbReference type="AlphaFoldDB" id="A0A291B6P5"/>
<evidence type="ECO:0008006" key="3">
    <source>
        <dbReference type="Google" id="ProtNLM"/>
    </source>
</evidence>
<dbReference type="Proteomes" id="UP000218160">
    <property type="component" value="Chromosome 1"/>
</dbReference>